<dbReference type="EMBL" id="VZRB01000008">
    <property type="protein sequence ID" value="KAB1146794.1"/>
    <property type="molecule type" value="Genomic_DNA"/>
</dbReference>
<comment type="caution">
    <text evidence="1">The sequence shown here is derived from an EMBL/GenBank/DDBJ whole genome shotgun (WGS) entry which is preliminary data.</text>
</comment>
<dbReference type="AlphaFoldDB" id="A0A6H9UZG5"/>
<proteinExistence type="predicted"/>
<accession>A0A6H9UZG5</accession>
<name>A0A6H9UZG5_9ACTN</name>
<evidence type="ECO:0000313" key="2">
    <source>
        <dbReference type="Proteomes" id="UP000442707"/>
    </source>
</evidence>
<reference evidence="1 2" key="1">
    <citation type="submission" date="2019-09" db="EMBL/GenBank/DDBJ databases">
        <title>Screening of Novel Bioactive Compounds from Soil-Associated.</title>
        <authorList>
            <person name="Zhao S."/>
        </authorList>
    </citation>
    <scope>NUCLEOTIDE SEQUENCE [LARGE SCALE GENOMIC DNA]</scope>
    <source>
        <strain evidence="1 2">HIT-DPA4</strain>
    </source>
</reference>
<organism evidence="1 2">
    <name type="scientific">Streptomyces luteolifulvus</name>
    <dbReference type="NCBI Taxonomy" id="2615112"/>
    <lineage>
        <taxon>Bacteria</taxon>
        <taxon>Bacillati</taxon>
        <taxon>Actinomycetota</taxon>
        <taxon>Actinomycetes</taxon>
        <taxon>Kitasatosporales</taxon>
        <taxon>Streptomycetaceae</taxon>
        <taxon>Streptomyces</taxon>
    </lineage>
</organism>
<evidence type="ECO:0000313" key="1">
    <source>
        <dbReference type="EMBL" id="KAB1146794.1"/>
    </source>
</evidence>
<protein>
    <submittedName>
        <fullName evidence="1">Uncharacterized protein</fullName>
    </submittedName>
</protein>
<dbReference type="Proteomes" id="UP000442707">
    <property type="component" value="Unassembled WGS sequence"/>
</dbReference>
<sequence>MIHQAAPRPVTDCQASIRGHCLAAAAGQDVCAIQDGECVYGPPDPAPARHDSGPSVRECAEADARWWGGEKTGE</sequence>
<keyword evidence="2" id="KW-1185">Reference proteome</keyword>
<gene>
    <name evidence="1" type="ORF">F7R91_14535</name>
</gene>
<dbReference type="RefSeq" id="WP_150948493.1">
    <property type="nucleotide sequence ID" value="NZ_VZRB01000008.1"/>
</dbReference>